<name>B3PII6_CELJU</name>
<dbReference type="EMBL" id="CP000934">
    <property type="protein sequence ID" value="ACE82898.1"/>
    <property type="molecule type" value="Genomic_DNA"/>
</dbReference>
<gene>
    <name evidence="1" type="ordered locus">CJA_2126</name>
</gene>
<evidence type="ECO:0000313" key="1">
    <source>
        <dbReference type="EMBL" id="ACE82898.1"/>
    </source>
</evidence>
<dbReference type="KEGG" id="cja:CJA_2126"/>
<reference evidence="1 2" key="1">
    <citation type="journal article" date="2008" name="J. Bacteriol.">
        <title>Insights into plant cell wall degradation from the genome sequence of the soil bacterium Cellvibrio japonicus.</title>
        <authorList>
            <person name="Deboy R.T."/>
            <person name="Mongodin E.F."/>
            <person name="Fouts D.E."/>
            <person name="Tailford L.E."/>
            <person name="Khouri H."/>
            <person name="Emerson J.B."/>
            <person name="Mohamoud Y."/>
            <person name="Watkins K."/>
            <person name="Henrissat B."/>
            <person name="Gilbert H.J."/>
            <person name="Nelson K.E."/>
        </authorList>
    </citation>
    <scope>NUCLEOTIDE SEQUENCE [LARGE SCALE GENOMIC DNA]</scope>
    <source>
        <strain evidence="1 2">Ueda107</strain>
    </source>
</reference>
<dbReference type="STRING" id="498211.CJA_2126"/>
<accession>B3PII6</accession>
<keyword evidence="2" id="KW-1185">Reference proteome</keyword>
<protein>
    <submittedName>
        <fullName evidence="1">Uncharacterized protein</fullName>
    </submittedName>
</protein>
<dbReference type="AlphaFoldDB" id="B3PII6"/>
<sequence length="37" mass="4310">MQGLMNVYRAIVLPFICACHPGHGLKRFFGLIFLFLW</sequence>
<dbReference type="Proteomes" id="UP000001036">
    <property type="component" value="Chromosome"/>
</dbReference>
<organism evidence="1 2">
    <name type="scientific">Cellvibrio japonicus (strain Ueda107)</name>
    <name type="common">Pseudomonas fluorescens subsp. cellulosa</name>
    <dbReference type="NCBI Taxonomy" id="498211"/>
    <lineage>
        <taxon>Bacteria</taxon>
        <taxon>Pseudomonadati</taxon>
        <taxon>Pseudomonadota</taxon>
        <taxon>Gammaproteobacteria</taxon>
        <taxon>Cellvibrionales</taxon>
        <taxon>Cellvibrionaceae</taxon>
        <taxon>Cellvibrio</taxon>
    </lineage>
</organism>
<evidence type="ECO:0000313" key="2">
    <source>
        <dbReference type="Proteomes" id="UP000001036"/>
    </source>
</evidence>
<proteinExistence type="predicted"/>
<dbReference type="HOGENOM" id="CLU_3341869_0_0_6"/>